<proteinExistence type="predicted"/>
<keyword evidence="1" id="KW-1133">Transmembrane helix</keyword>
<dbReference type="AlphaFoldDB" id="A0A941BJ03"/>
<name>A0A941BJ03_9BURK</name>
<keyword evidence="1" id="KW-0472">Membrane</keyword>
<reference evidence="2" key="1">
    <citation type="submission" date="2021-04" db="EMBL/GenBank/DDBJ databases">
        <title>The genome sequence of Ideonella sp. 4Y11.</title>
        <authorList>
            <person name="Liu Y."/>
        </authorList>
    </citation>
    <scope>NUCLEOTIDE SEQUENCE</scope>
    <source>
        <strain evidence="2">4Y11</strain>
    </source>
</reference>
<feature type="transmembrane region" description="Helical" evidence="1">
    <location>
        <begin position="65"/>
        <end position="83"/>
    </location>
</feature>
<gene>
    <name evidence="2" type="ORF">KAK06_05280</name>
</gene>
<dbReference type="NCBIfam" id="NF037970">
    <property type="entry name" value="vanZ_1"/>
    <property type="match status" value="1"/>
</dbReference>
<dbReference type="EMBL" id="JAGQDE010000003">
    <property type="protein sequence ID" value="MBQ0958363.1"/>
    <property type="molecule type" value="Genomic_DNA"/>
</dbReference>
<evidence type="ECO:0000313" key="3">
    <source>
        <dbReference type="Proteomes" id="UP000678374"/>
    </source>
</evidence>
<keyword evidence="3" id="KW-1185">Reference proteome</keyword>
<organism evidence="2 3">
    <name type="scientific">Ideonella aquatica</name>
    <dbReference type="NCBI Taxonomy" id="2824119"/>
    <lineage>
        <taxon>Bacteria</taxon>
        <taxon>Pseudomonadati</taxon>
        <taxon>Pseudomonadota</taxon>
        <taxon>Betaproteobacteria</taxon>
        <taxon>Burkholderiales</taxon>
        <taxon>Sphaerotilaceae</taxon>
        <taxon>Ideonella</taxon>
    </lineage>
</organism>
<accession>A0A941BJ03</accession>
<dbReference type="Proteomes" id="UP000678374">
    <property type="component" value="Unassembled WGS sequence"/>
</dbReference>
<keyword evidence="1" id="KW-0812">Transmembrane</keyword>
<sequence>MIAVPRTGTWRALFVGALLVILWLAVRPNAGAEDWFDQADKLRHAAAFALLWLVGWRAGARGWMLAAGLLVFGGLIEGLQSLTPDREPSWGDVVADAVGVALGALATRRR</sequence>
<evidence type="ECO:0000256" key="1">
    <source>
        <dbReference type="SAM" id="Phobius"/>
    </source>
</evidence>
<protein>
    <submittedName>
        <fullName evidence="2">VanZ family protein</fullName>
    </submittedName>
</protein>
<comment type="caution">
    <text evidence="2">The sequence shown here is derived from an EMBL/GenBank/DDBJ whole genome shotgun (WGS) entry which is preliminary data.</text>
</comment>
<evidence type="ECO:0000313" key="2">
    <source>
        <dbReference type="EMBL" id="MBQ0958363.1"/>
    </source>
</evidence>